<name>A0A0J0YQ28_9NEIS</name>
<dbReference type="GO" id="GO:0019808">
    <property type="term" value="F:polyamine binding"/>
    <property type="evidence" value="ECO:0007669"/>
    <property type="project" value="InterPro"/>
</dbReference>
<evidence type="ECO:0000256" key="5">
    <source>
        <dbReference type="PIRNR" id="PIRNR019574"/>
    </source>
</evidence>
<gene>
    <name evidence="6" type="ORF">PL75_09135</name>
</gene>
<dbReference type="PIRSF" id="PIRSF019574">
    <property type="entry name" value="Periplasmic_polyamine_BP"/>
    <property type="match status" value="1"/>
</dbReference>
<dbReference type="STRING" id="1470200.PL75_09135"/>
<proteinExistence type="inferred from homology"/>
<dbReference type="EMBL" id="JTDO01000016">
    <property type="protein sequence ID" value="KLT72235.1"/>
    <property type="molecule type" value="Genomic_DNA"/>
</dbReference>
<dbReference type="PATRIC" id="fig|1470200.3.peg.797"/>
<dbReference type="InterPro" id="IPR006059">
    <property type="entry name" value="SBP"/>
</dbReference>
<dbReference type="GO" id="GO:0015846">
    <property type="term" value="P:polyamine transport"/>
    <property type="evidence" value="ECO:0007669"/>
    <property type="project" value="InterPro"/>
</dbReference>
<keyword evidence="3" id="KW-0732">Signal</keyword>
<keyword evidence="7" id="KW-1185">Reference proteome</keyword>
<dbReference type="PANTHER" id="PTHR30222:SF12">
    <property type="entry name" value="NORSPERMIDINE SENSOR"/>
    <property type="match status" value="1"/>
</dbReference>
<organism evidence="6 7">
    <name type="scientific">Neisseria arctica</name>
    <dbReference type="NCBI Taxonomy" id="1470200"/>
    <lineage>
        <taxon>Bacteria</taxon>
        <taxon>Pseudomonadati</taxon>
        <taxon>Pseudomonadota</taxon>
        <taxon>Betaproteobacteria</taxon>
        <taxon>Neisseriales</taxon>
        <taxon>Neisseriaceae</taxon>
        <taxon>Neisseria</taxon>
    </lineage>
</organism>
<dbReference type="SUPFAM" id="SSF53850">
    <property type="entry name" value="Periplasmic binding protein-like II"/>
    <property type="match status" value="1"/>
</dbReference>
<dbReference type="Pfam" id="PF13416">
    <property type="entry name" value="SBP_bac_8"/>
    <property type="match status" value="1"/>
</dbReference>
<dbReference type="AlphaFoldDB" id="A0A0J0YQ28"/>
<dbReference type="GO" id="GO:0042597">
    <property type="term" value="C:periplasmic space"/>
    <property type="evidence" value="ECO:0007669"/>
    <property type="project" value="UniProtKB-SubCell"/>
</dbReference>
<accession>A0A0J0YQ28</accession>
<dbReference type="CDD" id="cd13659">
    <property type="entry name" value="PBP2_PotF"/>
    <property type="match status" value="1"/>
</dbReference>
<comment type="similarity">
    <text evidence="5">Belongs to the bacterial solute-binding protein PotD/PotF family.</text>
</comment>
<comment type="caution">
    <text evidence="6">The sequence shown here is derived from an EMBL/GenBank/DDBJ whole genome shotgun (WGS) entry which is preliminary data.</text>
</comment>
<evidence type="ECO:0000256" key="3">
    <source>
        <dbReference type="ARBA" id="ARBA00022729"/>
    </source>
</evidence>
<reference evidence="6 7" key="1">
    <citation type="submission" date="2014-11" db="EMBL/GenBank/DDBJ databases">
        <title>Genome of a novel goose pathogen.</title>
        <authorList>
            <person name="Hansen C.M."/>
            <person name="Hueffer K."/>
            <person name="Choi S.C."/>
        </authorList>
    </citation>
    <scope>NUCLEOTIDE SEQUENCE [LARGE SCALE GENOMIC DNA]</scope>
    <source>
        <strain evidence="6 7">KH1503</strain>
    </source>
</reference>
<dbReference type="OrthoDB" id="9769319at2"/>
<dbReference type="PRINTS" id="PR00909">
    <property type="entry name" value="SPERMDNBNDNG"/>
</dbReference>
<evidence type="ECO:0000256" key="4">
    <source>
        <dbReference type="ARBA" id="ARBA00022764"/>
    </source>
</evidence>
<keyword evidence="4 5" id="KW-0574">Periplasm</keyword>
<evidence type="ECO:0000313" key="6">
    <source>
        <dbReference type="EMBL" id="KLT72235.1"/>
    </source>
</evidence>
<dbReference type="InterPro" id="IPR001188">
    <property type="entry name" value="Sperm_putr-bd"/>
</dbReference>
<dbReference type="Gene3D" id="3.40.190.10">
    <property type="entry name" value="Periplasmic binding protein-like II"/>
    <property type="match status" value="2"/>
</dbReference>
<dbReference type="Proteomes" id="UP000036027">
    <property type="component" value="Unassembled WGS sequence"/>
</dbReference>
<comment type="function">
    <text evidence="5">Required for the activity of the bacterial periplasmic transport system of putrescine.</text>
</comment>
<comment type="subcellular location">
    <subcellularLocation>
        <location evidence="1 5">Periplasm</location>
    </subcellularLocation>
</comment>
<keyword evidence="2 5" id="KW-0813">Transport</keyword>
<dbReference type="PROSITE" id="PS51257">
    <property type="entry name" value="PROKAR_LIPOPROTEIN"/>
    <property type="match status" value="1"/>
</dbReference>
<dbReference type="PANTHER" id="PTHR30222">
    <property type="entry name" value="SPERMIDINE/PUTRESCINE-BINDING PERIPLASMIC PROTEIN"/>
    <property type="match status" value="1"/>
</dbReference>
<protein>
    <recommendedName>
        <fullName evidence="5">Putrescine-binding periplasmic protein</fullName>
    </recommendedName>
</protein>
<dbReference type="RefSeq" id="WP_047761629.1">
    <property type="nucleotide sequence ID" value="NZ_CP091510.1"/>
</dbReference>
<evidence type="ECO:0000256" key="2">
    <source>
        <dbReference type="ARBA" id="ARBA00022448"/>
    </source>
</evidence>
<evidence type="ECO:0000256" key="1">
    <source>
        <dbReference type="ARBA" id="ARBA00004418"/>
    </source>
</evidence>
<evidence type="ECO:0000313" key="7">
    <source>
        <dbReference type="Proteomes" id="UP000036027"/>
    </source>
</evidence>
<sequence>MIKKISLLGLVVLVLSACGDKSNEKKPPSAAASAAENTQAATALPETTSLKIYNWSDYVDPETVSAFEKQYGVKVTYDVYDSDEALEAKVLSGKSGYDIAGPSNAFIGRQIKAGAYQKLDKSLITNYKNINPKLLELMQEVDPGNEYAVPFFWGTNTFAINVNRVKNVLGTDKLPDNQWDLVFNPEYTAKLKKCGISYLDSAAEIYPMVLNYLGKNPNSSNIDDIKAATELLKKNRPNIKRFTSSGFIDDLARGDTCVTIGFGGDLNIAKRRAQEAGGKENIRVMMPKEGVGIWIDSFVIPKDSQNVLNAHRYINHALVPEVAAKNAEYVTYAPSSVPARELMDTQYRDDNTIFPTDQDMENSFIMVPIEPESLKFMVRQWQSIKAGK</sequence>